<keyword evidence="4" id="KW-0697">Rotamase</keyword>
<dbReference type="InterPro" id="IPR001179">
    <property type="entry name" value="PPIase_FKBP_dom"/>
</dbReference>
<feature type="domain" description="PPIase FKBP-type" evidence="6">
    <location>
        <begin position="116"/>
        <end position="206"/>
    </location>
</feature>
<dbReference type="AlphaFoldDB" id="A0A1B6CNR9"/>
<keyword evidence="4" id="KW-0413">Isomerase</keyword>
<dbReference type="InterPro" id="IPR046357">
    <property type="entry name" value="PPIase_dom_sf"/>
</dbReference>
<name>A0A1B6CNR9_9HEMI</name>
<dbReference type="InterPro" id="IPR019734">
    <property type="entry name" value="TPR_rpt"/>
</dbReference>
<dbReference type="EC" id="5.2.1.8" evidence="4"/>
<dbReference type="GO" id="GO:0007283">
    <property type="term" value="P:spermatogenesis"/>
    <property type="evidence" value="ECO:0007669"/>
    <property type="project" value="TreeGrafter"/>
</dbReference>
<sequence length="392" mass="45064">MDDILNSNAPPASKRLKNGLYLQQLCSDKGTEFEFSDDVLEKEEDEKEEYADIPFEEVAQYINTECLGFDNEIENSNSEVLCPFEKLKSKMTKIDTDGKIMKYIKVQGVGNVIPPNAVVYIHYSAYTEFSGEPFDVTFLRNKDPVKFVLGQGGILPGLEIGISSMKKLEKAQFLVHPDLAFGKMGCPPRIPKEATILYEIELVRYSENPVTDEFKEMNMEERYEFSNVLKHVKAEHNVGLKFCKENNPRRAAGRFKMALNWLLGASLKNEEEEKEQKKLLLKIYSNLSVCFCEKDNLIPGQVCIYVKEAFRDCGSAARNHKTLYKCWGIALYHLNEFEKSKNCLHKAKRLDPNDIEIHDFLKKIEAKKQQYLENEWIACQKMSGCSLNKKEE</sequence>
<comment type="catalytic activity">
    <reaction evidence="4">
        <text>[protein]-peptidylproline (omega=180) = [protein]-peptidylproline (omega=0)</text>
        <dbReference type="Rhea" id="RHEA:16237"/>
        <dbReference type="Rhea" id="RHEA-COMP:10747"/>
        <dbReference type="Rhea" id="RHEA-COMP:10748"/>
        <dbReference type="ChEBI" id="CHEBI:83833"/>
        <dbReference type="ChEBI" id="CHEBI:83834"/>
        <dbReference type="EC" id="5.2.1.8"/>
    </reaction>
</comment>
<dbReference type="EMBL" id="GEDC01022317">
    <property type="protein sequence ID" value="JAS14981.1"/>
    <property type="molecule type" value="Transcribed_RNA"/>
</dbReference>
<comment type="similarity">
    <text evidence="1">Belongs to the FKBP6 family.</text>
</comment>
<dbReference type="EMBL" id="GEDC01013729">
    <property type="protein sequence ID" value="JAS23569.1"/>
    <property type="molecule type" value="Transcribed_RNA"/>
</dbReference>
<dbReference type="PANTHER" id="PTHR46674">
    <property type="entry name" value="INACTIVE PEPTIDYL-PROLYL CIS-TRANS ISOMERASE FKBP6"/>
    <property type="match status" value="1"/>
</dbReference>
<evidence type="ECO:0000256" key="1">
    <source>
        <dbReference type="ARBA" id="ARBA00009648"/>
    </source>
</evidence>
<dbReference type="Gene3D" id="3.10.50.40">
    <property type="match status" value="1"/>
</dbReference>
<keyword evidence="2" id="KW-0677">Repeat</keyword>
<evidence type="ECO:0000313" key="7">
    <source>
        <dbReference type="EMBL" id="JAS11278.1"/>
    </source>
</evidence>
<dbReference type="EMBL" id="GEDC01026020">
    <property type="protein sequence ID" value="JAS11278.1"/>
    <property type="molecule type" value="Transcribed_RNA"/>
</dbReference>
<accession>A0A1B6CNR9</accession>
<proteinExistence type="inferred from homology"/>
<dbReference type="GO" id="GO:0003755">
    <property type="term" value="F:peptidyl-prolyl cis-trans isomerase activity"/>
    <property type="evidence" value="ECO:0007669"/>
    <property type="project" value="UniProtKB-KW"/>
</dbReference>
<evidence type="ECO:0000256" key="5">
    <source>
        <dbReference type="PROSITE-ProRule" id="PRU00339"/>
    </source>
</evidence>
<protein>
    <recommendedName>
        <fullName evidence="4">peptidylprolyl isomerase</fullName>
        <ecNumber evidence="4">5.2.1.8</ecNumber>
    </recommendedName>
</protein>
<gene>
    <name evidence="10" type="ORF">g.40344</name>
    <name evidence="9" type="ORF">g.40345</name>
    <name evidence="7" type="ORF">g.40348</name>
    <name evidence="8" type="ORF">g.40349</name>
    <name evidence="11" type="ORF">g.40354</name>
</gene>
<dbReference type="InterPro" id="IPR042282">
    <property type="entry name" value="FKBP6/shu"/>
</dbReference>
<evidence type="ECO:0000256" key="2">
    <source>
        <dbReference type="ARBA" id="ARBA00022737"/>
    </source>
</evidence>
<organism evidence="8">
    <name type="scientific">Clastoptera arizonana</name>
    <name type="common">Arizona spittle bug</name>
    <dbReference type="NCBI Taxonomy" id="38151"/>
    <lineage>
        <taxon>Eukaryota</taxon>
        <taxon>Metazoa</taxon>
        <taxon>Ecdysozoa</taxon>
        <taxon>Arthropoda</taxon>
        <taxon>Hexapoda</taxon>
        <taxon>Insecta</taxon>
        <taxon>Pterygota</taxon>
        <taxon>Neoptera</taxon>
        <taxon>Paraneoptera</taxon>
        <taxon>Hemiptera</taxon>
        <taxon>Auchenorrhyncha</taxon>
        <taxon>Cercopoidea</taxon>
        <taxon>Clastopteridae</taxon>
        <taxon>Clastoptera</taxon>
    </lineage>
</organism>
<evidence type="ECO:0000313" key="10">
    <source>
        <dbReference type="EMBL" id="JAS23569.1"/>
    </source>
</evidence>
<evidence type="ECO:0000259" key="6">
    <source>
        <dbReference type="PROSITE" id="PS50059"/>
    </source>
</evidence>
<dbReference type="SUPFAM" id="SSF48452">
    <property type="entry name" value="TPR-like"/>
    <property type="match status" value="1"/>
</dbReference>
<dbReference type="EMBL" id="GEDC01021589">
    <property type="protein sequence ID" value="JAS15709.1"/>
    <property type="molecule type" value="Transcribed_RNA"/>
</dbReference>
<evidence type="ECO:0000313" key="11">
    <source>
        <dbReference type="EMBL" id="JAS25048.1"/>
    </source>
</evidence>
<dbReference type="InterPro" id="IPR011990">
    <property type="entry name" value="TPR-like_helical_dom_sf"/>
</dbReference>
<dbReference type="PROSITE" id="PS50059">
    <property type="entry name" value="FKBP_PPIASE"/>
    <property type="match status" value="1"/>
</dbReference>
<dbReference type="Gene3D" id="1.25.40.10">
    <property type="entry name" value="Tetratricopeptide repeat domain"/>
    <property type="match status" value="1"/>
</dbReference>
<evidence type="ECO:0000313" key="9">
    <source>
        <dbReference type="EMBL" id="JAS15709.1"/>
    </source>
</evidence>
<feature type="repeat" description="TPR" evidence="5">
    <location>
        <begin position="321"/>
        <end position="354"/>
    </location>
</feature>
<dbReference type="PANTHER" id="PTHR46674:SF1">
    <property type="entry name" value="INACTIVE PEPTIDYL-PROLYL CIS-TRANS ISOMERASE FKBP6"/>
    <property type="match status" value="1"/>
</dbReference>
<evidence type="ECO:0000313" key="8">
    <source>
        <dbReference type="EMBL" id="JAS14981.1"/>
    </source>
</evidence>
<dbReference type="PROSITE" id="PS50005">
    <property type="entry name" value="TPR"/>
    <property type="match status" value="1"/>
</dbReference>
<dbReference type="GO" id="GO:0034587">
    <property type="term" value="P:piRNA processing"/>
    <property type="evidence" value="ECO:0007669"/>
    <property type="project" value="TreeGrafter"/>
</dbReference>
<dbReference type="GO" id="GO:0051879">
    <property type="term" value="F:Hsp90 protein binding"/>
    <property type="evidence" value="ECO:0007669"/>
    <property type="project" value="TreeGrafter"/>
</dbReference>
<dbReference type="SUPFAM" id="SSF54534">
    <property type="entry name" value="FKBP-like"/>
    <property type="match status" value="1"/>
</dbReference>
<dbReference type="EMBL" id="GEDC01012250">
    <property type="protein sequence ID" value="JAS25048.1"/>
    <property type="molecule type" value="Transcribed_RNA"/>
</dbReference>
<reference evidence="8" key="1">
    <citation type="submission" date="2015-12" db="EMBL/GenBank/DDBJ databases">
        <title>De novo transcriptome assembly of four potential Pierce s Disease insect vectors from Arizona vineyards.</title>
        <authorList>
            <person name="Tassone E.E."/>
        </authorList>
    </citation>
    <scope>NUCLEOTIDE SEQUENCE</scope>
</reference>
<keyword evidence="3 5" id="KW-0802">TPR repeat</keyword>
<evidence type="ECO:0000256" key="4">
    <source>
        <dbReference type="PROSITE-ProRule" id="PRU00277"/>
    </source>
</evidence>
<dbReference type="GO" id="GO:0005737">
    <property type="term" value="C:cytoplasm"/>
    <property type="evidence" value="ECO:0007669"/>
    <property type="project" value="TreeGrafter"/>
</dbReference>
<evidence type="ECO:0000256" key="3">
    <source>
        <dbReference type="ARBA" id="ARBA00022803"/>
    </source>
</evidence>
<dbReference type="Pfam" id="PF00254">
    <property type="entry name" value="FKBP_C"/>
    <property type="match status" value="1"/>
</dbReference>